<keyword evidence="3" id="KW-1185">Reference proteome</keyword>
<proteinExistence type="predicted"/>
<dbReference type="InterPro" id="IPR036844">
    <property type="entry name" value="Hint_dom_sf"/>
</dbReference>
<dbReference type="InterPro" id="IPR028992">
    <property type="entry name" value="Hedgehog/Intein_dom"/>
</dbReference>
<dbReference type="RefSeq" id="WP_085822400.1">
    <property type="nucleotide sequence ID" value="NZ_FWFP01000005.1"/>
</dbReference>
<evidence type="ECO:0000259" key="1">
    <source>
        <dbReference type="Pfam" id="PF13403"/>
    </source>
</evidence>
<evidence type="ECO:0000313" key="2">
    <source>
        <dbReference type="EMBL" id="SLN42010.1"/>
    </source>
</evidence>
<dbReference type="Proteomes" id="UP000193778">
    <property type="component" value="Unassembled WGS sequence"/>
</dbReference>
<reference evidence="3" key="1">
    <citation type="submission" date="2017-03" db="EMBL/GenBank/DDBJ databases">
        <authorList>
            <person name="Rodrigo-Torres L."/>
            <person name="Arahal R.D."/>
            <person name="Lucena T."/>
        </authorList>
    </citation>
    <scope>NUCLEOTIDE SEQUENCE [LARGE SCALE GENOMIC DNA]</scope>
    <source>
        <strain evidence="3">CECT 8411</strain>
    </source>
</reference>
<dbReference type="Pfam" id="PF13403">
    <property type="entry name" value="Hint_2"/>
    <property type="match status" value="1"/>
</dbReference>
<organism evidence="2 3">
    <name type="scientific">Ruegeria meonggei</name>
    <dbReference type="NCBI Taxonomy" id="1446476"/>
    <lineage>
        <taxon>Bacteria</taxon>
        <taxon>Pseudomonadati</taxon>
        <taxon>Pseudomonadota</taxon>
        <taxon>Alphaproteobacteria</taxon>
        <taxon>Rhodobacterales</taxon>
        <taxon>Roseobacteraceae</taxon>
        <taxon>Ruegeria</taxon>
    </lineage>
</organism>
<dbReference type="SUPFAM" id="SSF51294">
    <property type="entry name" value="Hedgehog/intein (Hint) domain"/>
    <property type="match status" value="1"/>
</dbReference>
<gene>
    <name evidence="2" type="ORF">RUM8411_01857</name>
</gene>
<dbReference type="OrthoDB" id="6305173at2"/>
<protein>
    <recommendedName>
        <fullName evidence="1">Hedgehog/Intein (Hint) domain-containing protein</fullName>
    </recommendedName>
</protein>
<name>A0A1X6Z6K0_9RHOB</name>
<evidence type="ECO:0000313" key="3">
    <source>
        <dbReference type="Proteomes" id="UP000193778"/>
    </source>
</evidence>
<dbReference type="AlphaFoldDB" id="A0A1X6Z6K0"/>
<dbReference type="EMBL" id="FWFP01000005">
    <property type="protein sequence ID" value="SLN42010.1"/>
    <property type="molecule type" value="Genomic_DNA"/>
</dbReference>
<dbReference type="Gene3D" id="2.170.16.10">
    <property type="entry name" value="Hedgehog/Intein (Hint) domain"/>
    <property type="match status" value="1"/>
</dbReference>
<sequence length="316" mass="34392">MPTTHTDQFFILDPANPGANGTAPGTALTFQKLDIIDQNDDDLINRLDNDSVDGSDITASYFNDMVTIQLSDGSQVTYTGVTFYLADGREVFTPTDGQVLQNGDFVSSSATDFSDTGGSFGSVDIINDDLGPPCFTPGTLIDTPEGPRRVEDLKPGDMITTADHGAQPLLWVGRTRVQAEGKLAPIRFEADVLGLQQPLTVSPQHRMLVEDWRAPYLFGHSEVLIAAHCLVNGDTVTRVEGGEVDYIHLLFSRHEIVIANGAKSESYYPGHAVSQSDKDTRAEVLRLFPELNARNPVLPETARPVVRPREARALAI</sequence>
<accession>A0A1X6Z6K0</accession>
<feature type="domain" description="Hedgehog/Intein (Hint)" evidence="1">
    <location>
        <begin position="133"/>
        <end position="270"/>
    </location>
</feature>